<dbReference type="EMBL" id="BK015329">
    <property type="protein sequence ID" value="DAE01743.1"/>
    <property type="molecule type" value="Genomic_DNA"/>
</dbReference>
<proteinExistence type="predicted"/>
<evidence type="ECO:0000313" key="1">
    <source>
        <dbReference type="EMBL" id="DAE01743.1"/>
    </source>
</evidence>
<organism evidence="1">
    <name type="scientific">Myoviridae sp. ctOv05</name>
    <dbReference type="NCBI Taxonomy" id="2825094"/>
    <lineage>
        <taxon>Viruses</taxon>
        <taxon>Duplodnaviria</taxon>
        <taxon>Heunggongvirae</taxon>
        <taxon>Uroviricota</taxon>
        <taxon>Caudoviricetes</taxon>
    </lineage>
</organism>
<name>A0A8S5P3S3_9CAUD</name>
<reference evidence="1" key="1">
    <citation type="journal article" date="2021" name="Proc. Natl. Acad. Sci. U.S.A.">
        <title>A Catalog of Tens of Thousands of Viruses from Human Metagenomes Reveals Hidden Associations with Chronic Diseases.</title>
        <authorList>
            <person name="Tisza M.J."/>
            <person name="Buck C.B."/>
        </authorList>
    </citation>
    <scope>NUCLEOTIDE SEQUENCE</scope>
    <source>
        <strain evidence="1">CtOv05</strain>
    </source>
</reference>
<sequence length="67" mass="7930">MRRKKEERNYELRKKRRPLCCPNCGWRLMDTALDTKTQLITPVKGRYPDYYLKCGHCGAEVGVIKIE</sequence>
<accession>A0A8S5P3S3</accession>
<protein>
    <submittedName>
        <fullName evidence="1">Alpha-aminoadipate carrier protein</fullName>
    </submittedName>
</protein>